<organism evidence="2 3">
    <name type="scientific">Funneliformis caledonium</name>
    <dbReference type="NCBI Taxonomy" id="1117310"/>
    <lineage>
        <taxon>Eukaryota</taxon>
        <taxon>Fungi</taxon>
        <taxon>Fungi incertae sedis</taxon>
        <taxon>Mucoromycota</taxon>
        <taxon>Glomeromycotina</taxon>
        <taxon>Glomeromycetes</taxon>
        <taxon>Glomerales</taxon>
        <taxon>Glomeraceae</taxon>
        <taxon>Funneliformis</taxon>
    </lineage>
</organism>
<feature type="region of interest" description="Disordered" evidence="1">
    <location>
        <begin position="1"/>
        <end position="39"/>
    </location>
</feature>
<protein>
    <submittedName>
        <fullName evidence="2">1783_t:CDS:1</fullName>
    </submittedName>
</protein>
<sequence length="61" mass="7007">MVSQEYLENDNNDINTLSFPNTSLGDGDDGNGDMASLYSIRPERSYRYPKKKKQIHLRIIS</sequence>
<evidence type="ECO:0000313" key="2">
    <source>
        <dbReference type="EMBL" id="CAG8584366.1"/>
    </source>
</evidence>
<reference evidence="2" key="1">
    <citation type="submission" date="2021-06" db="EMBL/GenBank/DDBJ databases">
        <authorList>
            <person name="Kallberg Y."/>
            <person name="Tangrot J."/>
            <person name="Rosling A."/>
        </authorList>
    </citation>
    <scope>NUCLEOTIDE SEQUENCE</scope>
    <source>
        <strain evidence="2">UK204</strain>
    </source>
</reference>
<accession>A0A9N9BYM1</accession>
<evidence type="ECO:0000313" key="3">
    <source>
        <dbReference type="Proteomes" id="UP000789570"/>
    </source>
</evidence>
<evidence type="ECO:0000256" key="1">
    <source>
        <dbReference type="SAM" id="MobiDB-lite"/>
    </source>
</evidence>
<gene>
    <name evidence="2" type="ORF">FCALED_LOCUS7763</name>
</gene>
<comment type="caution">
    <text evidence="2">The sequence shown here is derived from an EMBL/GenBank/DDBJ whole genome shotgun (WGS) entry which is preliminary data.</text>
</comment>
<name>A0A9N9BYM1_9GLOM</name>
<dbReference type="EMBL" id="CAJVPQ010002126">
    <property type="protein sequence ID" value="CAG8584366.1"/>
    <property type="molecule type" value="Genomic_DNA"/>
</dbReference>
<keyword evidence="3" id="KW-1185">Reference proteome</keyword>
<feature type="compositionally biased region" description="Polar residues" evidence="1">
    <location>
        <begin position="12"/>
        <end position="24"/>
    </location>
</feature>
<feature type="non-terminal residue" evidence="2">
    <location>
        <position position="61"/>
    </location>
</feature>
<dbReference type="Proteomes" id="UP000789570">
    <property type="component" value="Unassembled WGS sequence"/>
</dbReference>
<proteinExistence type="predicted"/>
<dbReference type="AlphaFoldDB" id="A0A9N9BYM1"/>